<reference evidence="1 2" key="1">
    <citation type="journal article" date="2020" name="Sci. Rep.">
        <title>A novel cyanobacterial geosmin producer, revising GeoA distribution and dispersion patterns in Bacteria.</title>
        <authorList>
            <person name="Churro C."/>
            <person name="Semedo-Aguiar A.P."/>
            <person name="Silva A.D."/>
            <person name="Pereira-Leal J.B."/>
            <person name="Leite R.B."/>
        </authorList>
    </citation>
    <scope>NUCLEOTIDE SEQUENCE [LARGE SCALE GENOMIC DNA]</scope>
    <source>
        <strain evidence="1 2">IPMA8</strain>
    </source>
</reference>
<organism evidence="1 2">
    <name type="scientific">Microcoleus asticus IPMA8</name>
    <dbReference type="NCBI Taxonomy" id="2563858"/>
    <lineage>
        <taxon>Bacteria</taxon>
        <taxon>Bacillati</taxon>
        <taxon>Cyanobacteriota</taxon>
        <taxon>Cyanophyceae</taxon>
        <taxon>Oscillatoriophycideae</taxon>
        <taxon>Oscillatoriales</taxon>
        <taxon>Microcoleaceae</taxon>
        <taxon>Microcoleus</taxon>
        <taxon>Microcoleus asticus</taxon>
    </lineage>
</organism>
<evidence type="ECO:0000313" key="2">
    <source>
        <dbReference type="Proteomes" id="UP000702425"/>
    </source>
</evidence>
<comment type="caution">
    <text evidence="1">The sequence shown here is derived from an EMBL/GenBank/DDBJ whole genome shotgun (WGS) entry which is preliminary data.</text>
</comment>
<evidence type="ECO:0000313" key="1">
    <source>
        <dbReference type="EMBL" id="NQE34053.1"/>
    </source>
</evidence>
<dbReference type="RefSeq" id="WP_172186686.1">
    <property type="nucleotide sequence ID" value="NZ_CAWPPK010000157.1"/>
</dbReference>
<protein>
    <recommendedName>
        <fullName evidence="3">DUF1830 domain-containing protein</fullName>
    </recommendedName>
</protein>
<dbReference type="EMBL" id="SRRZ01000024">
    <property type="protein sequence ID" value="NQE34053.1"/>
    <property type="molecule type" value="Genomic_DNA"/>
</dbReference>
<evidence type="ECO:0008006" key="3">
    <source>
        <dbReference type="Google" id="ProtNLM"/>
    </source>
</evidence>
<dbReference type="Proteomes" id="UP000702425">
    <property type="component" value="Unassembled WGS sequence"/>
</dbReference>
<dbReference type="InterPro" id="IPR014964">
    <property type="entry name" value="DUF1830"/>
</dbReference>
<gene>
    <name evidence="1" type="ORF">E5S67_01776</name>
</gene>
<accession>A0ABX2CVV9</accession>
<proteinExistence type="predicted"/>
<keyword evidence="2" id="KW-1185">Reference proteome</keyword>
<name>A0ABX2CVV9_9CYAN</name>
<sequence length="102" mass="11336">MSYQLPSKGNNQILCYYANVSNLVQVLRIGNIPNWHFERVVFPGQRLMFEAASEAVLEIHTGTVASAILSDKIPCYVLRVIEEVSSEIELVSPEGQCAVLAR</sequence>
<dbReference type="Pfam" id="PF08865">
    <property type="entry name" value="DUF1830"/>
    <property type="match status" value="1"/>
</dbReference>